<dbReference type="PIRSF" id="PIRSF005028">
    <property type="entry name" value="KhtT"/>
    <property type="match status" value="1"/>
</dbReference>
<dbReference type="PANTHER" id="PTHR30445">
    <property type="entry name" value="K(+)_H(+) ANTIPORTER SUBUNIT KHTT"/>
    <property type="match status" value="1"/>
</dbReference>
<dbReference type="Pfam" id="PF02080">
    <property type="entry name" value="TrkA_C"/>
    <property type="match status" value="1"/>
</dbReference>
<protein>
    <submittedName>
        <fullName evidence="2">Cation:proton antiporter regulatory subunit</fullName>
    </submittedName>
</protein>
<dbReference type="SUPFAM" id="SSF116726">
    <property type="entry name" value="TrkA C-terminal domain-like"/>
    <property type="match status" value="1"/>
</dbReference>
<name>A0A7D5TUF7_9EURY</name>
<dbReference type="Gene3D" id="3.30.70.1450">
    <property type="entry name" value="Regulator of K+ conductance, C-terminal domain"/>
    <property type="match status" value="1"/>
</dbReference>
<dbReference type="InterPro" id="IPR006037">
    <property type="entry name" value="RCK_C"/>
</dbReference>
<proteinExistence type="predicted"/>
<evidence type="ECO:0000259" key="1">
    <source>
        <dbReference type="PROSITE" id="PS51202"/>
    </source>
</evidence>
<dbReference type="InterPro" id="IPR026278">
    <property type="entry name" value="KhtT"/>
</dbReference>
<keyword evidence="3" id="KW-1185">Reference proteome</keyword>
<dbReference type="OrthoDB" id="338309at2157"/>
<dbReference type="KEGG" id="hpel:HZS54_16840"/>
<dbReference type="InterPro" id="IPR050144">
    <property type="entry name" value="AAE_transporter"/>
</dbReference>
<dbReference type="InterPro" id="IPR036721">
    <property type="entry name" value="RCK_C_sf"/>
</dbReference>
<dbReference type="GO" id="GO:0006813">
    <property type="term" value="P:potassium ion transport"/>
    <property type="evidence" value="ECO:0007669"/>
    <property type="project" value="InterPro"/>
</dbReference>
<dbReference type="Proteomes" id="UP000509346">
    <property type="component" value="Chromosome"/>
</dbReference>
<accession>A0A7D5TUF7</accession>
<dbReference type="InterPro" id="IPR058776">
    <property type="entry name" value="KhtT-like_N"/>
</dbReference>
<gene>
    <name evidence="2" type="ORF">HZS54_16840</name>
</gene>
<dbReference type="PROSITE" id="PS51202">
    <property type="entry name" value="RCK_C"/>
    <property type="match status" value="1"/>
</dbReference>
<dbReference type="GeneID" id="56084291"/>
<reference evidence="2 3" key="1">
    <citation type="submission" date="2020-07" db="EMBL/GenBank/DDBJ databases">
        <title>Halosimplex litoreum sp. nov. and Halosimplex rubrum sp. nov., isolated from different salt environments.</title>
        <authorList>
            <person name="Cui H."/>
        </authorList>
    </citation>
    <scope>NUCLEOTIDE SEQUENCE [LARGE SCALE GENOMIC DNA]</scope>
    <source>
        <strain evidence="2 3">R2</strain>
    </source>
</reference>
<dbReference type="GO" id="GO:0008324">
    <property type="term" value="F:monoatomic cation transmembrane transporter activity"/>
    <property type="evidence" value="ECO:0007669"/>
    <property type="project" value="InterPro"/>
</dbReference>
<evidence type="ECO:0000313" key="2">
    <source>
        <dbReference type="EMBL" id="QLH83192.1"/>
    </source>
</evidence>
<dbReference type="Pfam" id="PF25991">
    <property type="entry name" value="KhtT_N"/>
    <property type="match status" value="1"/>
</dbReference>
<organism evidence="2 3">
    <name type="scientific">Halosimplex pelagicum</name>
    <dbReference type="NCBI Taxonomy" id="869886"/>
    <lineage>
        <taxon>Archaea</taxon>
        <taxon>Methanobacteriati</taxon>
        <taxon>Methanobacteriota</taxon>
        <taxon>Stenosarchaea group</taxon>
        <taxon>Halobacteria</taxon>
        <taxon>Halobacteriales</taxon>
        <taxon>Haloarculaceae</taxon>
        <taxon>Halosimplex</taxon>
    </lineage>
</organism>
<sequence length="160" mass="17685">MTIYETEVPGVGRKFEMEINGGKRLVVVLHHDGKRDVYLRPDEDADSEQLFTLSGDQSRKFGSILEGAYFQPVELDEVAVPLGEAIIEWHEVDDEAELAGVSLETASVRQRTGASIIAIQRGEETIPNPTPDTEIQPGDTLVTLGTREEQSEFETLIGDE</sequence>
<feature type="domain" description="RCK C-terminal" evidence="1">
    <location>
        <begin position="73"/>
        <end position="159"/>
    </location>
</feature>
<dbReference type="EMBL" id="CP058909">
    <property type="protein sequence ID" value="QLH83192.1"/>
    <property type="molecule type" value="Genomic_DNA"/>
</dbReference>
<dbReference type="RefSeq" id="WP_179918242.1">
    <property type="nucleotide sequence ID" value="NZ_CP058909.1"/>
</dbReference>
<dbReference type="AlphaFoldDB" id="A0A7D5TUF7"/>
<evidence type="ECO:0000313" key="3">
    <source>
        <dbReference type="Proteomes" id="UP000509346"/>
    </source>
</evidence>
<dbReference type="PANTHER" id="PTHR30445:SF8">
    <property type="entry name" value="K(+)_H(+) ANTIPORTER SUBUNIT KHTT"/>
    <property type="match status" value="1"/>
</dbReference>